<comment type="caution">
    <text evidence="2">The sequence shown here is derived from an EMBL/GenBank/DDBJ whole genome shotgun (WGS) entry which is preliminary data.</text>
</comment>
<name>M6R972_LEPIR</name>
<organism evidence="2 3">
    <name type="scientific">Leptospira interrogans serovar Icterohaemorrhagiae str. Verdun HP</name>
    <dbReference type="NCBI Taxonomy" id="1049910"/>
    <lineage>
        <taxon>Bacteria</taxon>
        <taxon>Pseudomonadati</taxon>
        <taxon>Spirochaetota</taxon>
        <taxon>Spirochaetia</taxon>
        <taxon>Leptospirales</taxon>
        <taxon>Leptospiraceae</taxon>
        <taxon>Leptospira</taxon>
    </lineage>
</organism>
<feature type="domain" description="BFD-like [2Fe-2S]-binding" evidence="1">
    <location>
        <begin position="3"/>
        <end position="36"/>
    </location>
</feature>
<sequence>MTSIRNGNDTLQKLMDDTGVSTGCGTCSSAILKILAKELKVSRE</sequence>
<dbReference type="Proteomes" id="UP000012092">
    <property type="component" value="Unassembled WGS sequence"/>
</dbReference>
<proteinExistence type="predicted"/>
<dbReference type="AlphaFoldDB" id="M6R972"/>
<gene>
    <name evidence="2" type="ORF">LEP1GSC116_5091</name>
</gene>
<dbReference type="Pfam" id="PF04324">
    <property type="entry name" value="Fer2_BFD"/>
    <property type="match status" value="1"/>
</dbReference>
<accession>M6R972</accession>
<evidence type="ECO:0000259" key="1">
    <source>
        <dbReference type="Pfam" id="PF04324"/>
    </source>
</evidence>
<dbReference type="InterPro" id="IPR041854">
    <property type="entry name" value="BFD-like_2Fe2S-bd_dom_sf"/>
</dbReference>
<reference evidence="2 3" key="1">
    <citation type="submission" date="2013-01" db="EMBL/GenBank/DDBJ databases">
        <authorList>
            <person name="Harkins D.M."/>
            <person name="Durkin A.S."/>
            <person name="Brinkac L.M."/>
            <person name="Haft D.H."/>
            <person name="Selengut J.D."/>
            <person name="Sanka R."/>
            <person name="DePew J."/>
            <person name="Purushe J."/>
            <person name="Picardeau M."/>
            <person name="Werts C."/>
            <person name="Goarant C."/>
            <person name="Vinetz J.M."/>
            <person name="Sutton G.G."/>
            <person name="Nierman W.C."/>
            <person name="Fouts D.E."/>
        </authorList>
    </citation>
    <scope>NUCLEOTIDE SEQUENCE [LARGE SCALE GENOMIC DNA]</scope>
    <source>
        <strain evidence="2 3">Verdun HP</strain>
    </source>
</reference>
<evidence type="ECO:0000313" key="3">
    <source>
        <dbReference type="Proteomes" id="UP000012092"/>
    </source>
</evidence>
<evidence type="ECO:0000313" key="2">
    <source>
        <dbReference type="EMBL" id="EMO04692.1"/>
    </source>
</evidence>
<dbReference type="EMBL" id="AHNZ02000600">
    <property type="protein sequence ID" value="EMO04692.1"/>
    <property type="molecule type" value="Genomic_DNA"/>
</dbReference>
<dbReference type="InterPro" id="IPR007419">
    <property type="entry name" value="BFD-like_2Fe2S-bd_dom"/>
</dbReference>
<dbReference type="Gene3D" id="1.10.10.1100">
    <property type="entry name" value="BFD-like [2Fe-2S]-binding domain"/>
    <property type="match status" value="1"/>
</dbReference>
<protein>
    <recommendedName>
        <fullName evidence="1">BFD-like [2Fe-2S]-binding domain-containing protein</fullName>
    </recommendedName>
</protein>